<protein>
    <submittedName>
        <fullName evidence="1">Uncharacterized protein</fullName>
    </submittedName>
</protein>
<dbReference type="KEGG" id="pfj:MYCFIDRAFT_173731"/>
<keyword evidence="2" id="KW-1185">Reference proteome</keyword>
<dbReference type="HOGENOM" id="CLU_521867_0_0_1"/>
<sequence length="522" mass="58821">MRGMQEPLQINIEAQQLVPKLERSYLIRLSNIAVSTYAGASIINAKTLVALRRAKSPSFARVQPFDLVPVKHRGRSSRFRQLISRSMSHNSDELSLALLTQNSSTTTNKPSLHHCHDPGACVGADMMDHSSALIFHVAFGIQKRYSRPNKACTLPTRTDSCRTVELPAGVLRPWIQALIGEQGEKGKSSDWASASHSHNLFRLTLQIQTISWDDKLPLDTLVVRKISIRHSDMHIQAQYGRQCNRSHQTWRVNTRYWNCRSWNASYDAPNKSVCILRIHLDHTNGLRIAKHDVLMITRSVSAHARLLEFDELDTKIAGVVFDNLGQTSRIRLRQVVLILDGYKTSQSPELCWSAIALTTLQSSGQPEHNAKSGLEDSALASRKTKYQNFVVLLSMQRPKRWTWKAPTHFATLAKNSITLISTTAEQYWQSPMTFMLSKLILSFCADRVRLNSNPHLPYATLTSCSNFTYLILAPSSNDMTTFTNQGTSTKSQSLPDTRVSAGTWRQTMLSSAARHKWWRGVA</sequence>
<name>M2Z4T8_PSEFD</name>
<gene>
    <name evidence="1" type="ORF">MYCFIDRAFT_173731</name>
</gene>
<organism evidence="1 2">
    <name type="scientific">Pseudocercospora fijiensis (strain CIRAD86)</name>
    <name type="common">Black leaf streak disease fungus</name>
    <name type="synonym">Mycosphaerella fijiensis</name>
    <dbReference type="NCBI Taxonomy" id="383855"/>
    <lineage>
        <taxon>Eukaryota</taxon>
        <taxon>Fungi</taxon>
        <taxon>Dikarya</taxon>
        <taxon>Ascomycota</taxon>
        <taxon>Pezizomycotina</taxon>
        <taxon>Dothideomycetes</taxon>
        <taxon>Dothideomycetidae</taxon>
        <taxon>Mycosphaerellales</taxon>
        <taxon>Mycosphaerellaceae</taxon>
        <taxon>Pseudocercospora</taxon>
    </lineage>
</organism>
<dbReference type="EMBL" id="KB446557">
    <property type="protein sequence ID" value="EME84810.1"/>
    <property type="molecule type" value="Genomic_DNA"/>
</dbReference>
<dbReference type="AlphaFoldDB" id="M2Z4T8"/>
<dbReference type="VEuPathDB" id="FungiDB:MYCFIDRAFT_173731"/>
<evidence type="ECO:0000313" key="1">
    <source>
        <dbReference type="EMBL" id="EME84810.1"/>
    </source>
</evidence>
<proteinExistence type="predicted"/>
<dbReference type="RefSeq" id="XP_007925393.1">
    <property type="nucleotide sequence ID" value="XM_007927202.1"/>
</dbReference>
<evidence type="ECO:0000313" key="2">
    <source>
        <dbReference type="Proteomes" id="UP000016932"/>
    </source>
</evidence>
<dbReference type="Proteomes" id="UP000016932">
    <property type="component" value="Unassembled WGS sequence"/>
</dbReference>
<accession>M2Z4T8</accession>
<dbReference type="GeneID" id="19333048"/>
<dbReference type="OrthoDB" id="10648911at2759"/>
<reference evidence="1 2" key="1">
    <citation type="journal article" date="2012" name="PLoS Pathog.">
        <title>Diverse lifestyles and strategies of plant pathogenesis encoded in the genomes of eighteen Dothideomycetes fungi.</title>
        <authorList>
            <person name="Ohm R.A."/>
            <person name="Feau N."/>
            <person name="Henrissat B."/>
            <person name="Schoch C.L."/>
            <person name="Horwitz B.A."/>
            <person name="Barry K.W."/>
            <person name="Condon B.J."/>
            <person name="Copeland A.C."/>
            <person name="Dhillon B."/>
            <person name="Glaser F."/>
            <person name="Hesse C.N."/>
            <person name="Kosti I."/>
            <person name="LaButti K."/>
            <person name="Lindquist E.A."/>
            <person name="Lucas S."/>
            <person name="Salamov A.A."/>
            <person name="Bradshaw R.E."/>
            <person name="Ciuffetti L."/>
            <person name="Hamelin R.C."/>
            <person name="Kema G.H.J."/>
            <person name="Lawrence C."/>
            <person name="Scott J.A."/>
            <person name="Spatafora J.W."/>
            <person name="Turgeon B.G."/>
            <person name="de Wit P.J.G.M."/>
            <person name="Zhong S."/>
            <person name="Goodwin S.B."/>
            <person name="Grigoriev I.V."/>
        </authorList>
    </citation>
    <scope>NUCLEOTIDE SEQUENCE [LARGE SCALE GENOMIC DNA]</scope>
    <source>
        <strain evidence="1 2">CIRAD86</strain>
    </source>
</reference>